<dbReference type="Gene3D" id="3.30.420.10">
    <property type="entry name" value="Ribonuclease H-like superfamily/Ribonuclease H"/>
    <property type="match status" value="1"/>
</dbReference>
<dbReference type="InterPro" id="IPR009057">
    <property type="entry name" value="Homeodomain-like_sf"/>
</dbReference>
<proteinExistence type="predicted"/>
<dbReference type="EMBL" id="JAGSXH010000208">
    <property type="protein sequence ID" value="MBS2966857.1"/>
    <property type="molecule type" value="Genomic_DNA"/>
</dbReference>
<sequence length="359" mass="41113">MPRTGRPKAELILTDDERRELERVARRSKSSQALALRCRIVLACAEPGATNTKVAADLGVSQPTVGKWRARFVEHRFEGLEDEPRIGRPPSISLDRVEQVIVDTLESTPENATHWSRASMAKRSGLSKSTVGRIWHDFELKPHRTDGFKISTDPQFVDKVVDVVGLYHNPPQNAVVFCVDEKSQIQALDRSQPVLPMMPGMPERRTHDYARNGITSLFAAFNIDDGTVISEIRRRHRAVEYKKFLVAIDKAVPDELDVHLVVDNLSTHKTPAIKAWLARHPRFHVHFTPTGSSWINQVERWFSHMTTQLLQRGVYKNVQALEKDIRGWIKLWNEDPRPFVWKKTAEEILTSLAKYLKRI</sequence>
<reference evidence="2" key="1">
    <citation type="submission" date="2021-04" db="EMBL/GenBank/DDBJ databases">
        <title>Genome based classification of Actinospica acidithermotolerans sp. nov., an actinobacterium isolated from an Indonesian hot spring.</title>
        <authorList>
            <person name="Kusuma A.B."/>
            <person name="Putra K.E."/>
            <person name="Nafisah S."/>
            <person name="Loh J."/>
            <person name="Nouioui I."/>
            <person name="Goodfellow M."/>
        </authorList>
    </citation>
    <scope>NUCLEOTIDE SEQUENCE</scope>
    <source>
        <strain evidence="2">DSM 45618</strain>
    </source>
</reference>
<dbReference type="InterPro" id="IPR036397">
    <property type="entry name" value="RNaseH_sf"/>
</dbReference>
<dbReference type="InterPro" id="IPR038717">
    <property type="entry name" value="Tc1-like_DDE_dom"/>
</dbReference>
<feature type="domain" description="Tc1-like transposase DDE" evidence="1">
    <location>
        <begin position="176"/>
        <end position="321"/>
    </location>
</feature>
<dbReference type="InterPro" id="IPR047655">
    <property type="entry name" value="Transpos_IS630-like"/>
</dbReference>
<dbReference type="Pfam" id="PF13358">
    <property type="entry name" value="DDE_3"/>
    <property type="match status" value="1"/>
</dbReference>
<dbReference type="RefSeq" id="WP_211472334.1">
    <property type="nucleotide sequence ID" value="NZ_JAGSXH010000208.1"/>
</dbReference>
<organism evidence="2 3">
    <name type="scientific">Actinocrinis puniceicyclus</name>
    <dbReference type="NCBI Taxonomy" id="977794"/>
    <lineage>
        <taxon>Bacteria</taxon>
        <taxon>Bacillati</taxon>
        <taxon>Actinomycetota</taxon>
        <taxon>Actinomycetes</taxon>
        <taxon>Catenulisporales</taxon>
        <taxon>Actinospicaceae</taxon>
        <taxon>Actinocrinis</taxon>
    </lineage>
</organism>
<name>A0A8J7WVW8_9ACTN</name>
<evidence type="ECO:0000313" key="3">
    <source>
        <dbReference type="Proteomes" id="UP000677913"/>
    </source>
</evidence>
<accession>A0A8J7WVW8</accession>
<dbReference type="Pfam" id="PF13565">
    <property type="entry name" value="HTH_32"/>
    <property type="match status" value="1"/>
</dbReference>
<keyword evidence="3" id="KW-1185">Reference proteome</keyword>
<evidence type="ECO:0000259" key="1">
    <source>
        <dbReference type="Pfam" id="PF13358"/>
    </source>
</evidence>
<dbReference type="SUPFAM" id="SSF46689">
    <property type="entry name" value="Homeodomain-like"/>
    <property type="match status" value="1"/>
</dbReference>
<dbReference type="Proteomes" id="UP000677913">
    <property type="component" value="Unassembled WGS sequence"/>
</dbReference>
<dbReference type="GO" id="GO:0003676">
    <property type="term" value="F:nucleic acid binding"/>
    <property type="evidence" value="ECO:0007669"/>
    <property type="project" value="InterPro"/>
</dbReference>
<protein>
    <submittedName>
        <fullName evidence="2">IS630 family transposase</fullName>
    </submittedName>
</protein>
<dbReference type="PANTHER" id="PTHR30347:SF1">
    <property type="entry name" value="MECHANOSENSITIVE CHANNEL MSCK"/>
    <property type="match status" value="1"/>
</dbReference>
<gene>
    <name evidence="2" type="ORF">KGA66_27730</name>
</gene>
<dbReference type="AlphaFoldDB" id="A0A8J7WVW8"/>
<dbReference type="NCBIfam" id="NF033545">
    <property type="entry name" value="transpos_IS630"/>
    <property type="match status" value="1"/>
</dbReference>
<evidence type="ECO:0000313" key="2">
    <source>
        <dbReference type="EMBL" id="MBS2966857.1"/>
    </source>
</evidence>
<dbReference type="InterPro" id="IPR052702">
    <property type="entry name" value="MscS-like_channel"/>
</dbReference>
<comment type="caution">
    <text evidence="2">The sequence shown here is derived from an EMBL/GenBank/DDBJ whole genome shotgun (WGS) entry which is preliminary data.</text>
</comment>
<dbReference type="PANTHER" id="PTHR30347">
    <property type="entry name" value="POTASSIUM CHANNEL RELATED"/>
    <property type="match status" value="1"/>
</dbReference>